<evidence type="ECO:0000256" key="1">
    <source>
        <dbReference type="ARBA" id="ARBA00005695"/>
    </source>
</evidence>
<dbReference type="GO" id="GO:0043190">
    <property type="term" value="C:ATP-binding cassette (ABC) transporter complex"/>
    <property type="evidence" value="ECO:0007669"/>
    <property type="project" value="InterPro"/>
</dbReference>
<evidence type="ECO:0000313" key="7">
    <source>
        <dbReference type="Proteomes" id="UP000077875"/>
    </source>
</evidence>
<proteinExistence type="inferred from homology"/>
<protein>
    <submittedName>
        <fullName evidence="6">ABC transporter substrate-binding protein</fullName>
    </submittedName>
</protein>
<dbReference type="Gene3D" id="3.90.76.10">
    <property type="entry name" value="Dipeptide-binding Protein, Domain 1"/>
    <property type="match status" value="1"/>
</dbReference>
<organism evidence="6 7">
    <name type="scientific">Halotalea alkalilenta</name>
    <dbReference type="NCBI Taxonomy" id="376489"/>
    <lineage>
        <taxon>Bacteria</taxon>
        <taxon>Pseudomonadati</taxon>
        <taxon>Pseudomonadota</taxon>
        <taxon>Gammaproteobacteria</taxon>
        <taxon>Oceanospirillales</taxon>
        <taxon>Halomonadaceae</taxon>
        <taxon>Halotalea</taxon>
    </lineage>
</organism>
<dbReference type="GO" id="GO:0030288">
    <property type="term" value="C:outer membrane-bounded periplasmic space"/>
    <property type="evidence" value="ECO:0007669"/>
    <property type="project" value="UniProtKB-ARBA"/>
</dbReference>
<evidence type="ECO:0000313" key="6">
    <source>
        <dbReference type="EMBL" id="ANF56657.1"/>
    </source>
</evidence>
<feature type="domain" description="Solute-binding protein family 5" evidence="5">
    <location>
        <begin position="73"/>
        <end position="444"/>
    </location>
</feature>
<evidence type="ECO:0000256" key="2">
    <source>
        <dbReference type="ARBA" id="ARBA00022448"/>
    </source>
</evidence>
<gene>
    <name evidence="6" type="ORF">A5892_03585</name>
</gene>
<dbReference type="PIRSF" id="PIRSF002741">
    <property type="entry name" value="MppA"/>
    <property type="match status" value="1"/>
</dbReference>
<dbReference type="InterPro" id="IPR039424">
    <property type="entry name" value="SBP_5"/>
</dbReference>
<dbReference type="Gene3D" id="3.10.105.10">
    <property type="entry name" value="Dipeptide-binding Protein, Domain 3"/>
    <property type="match status" value="1"/>
</dbReference>
<evidence type="ECO:0000256" key="4">
    <source>
        <dbReference type="SAM" id="SignalP"/>
    </source>
</evidence>
<evidence type="ECO:0000259" key="5">
    <source>
        <dbReference type="Pfam" id="PF00496"/>
    </source>
</evidence>
<dbReference type="InterPro" id="IPR030678">
    <property type="entry name" value="Peptide/Ni-bd"/>
</dbReference>
<dbReference type="Gene3D" id="3.40.190.10">
    <property type="entry name" value="Periplasmic binding protein-like II"/>
    <property type="match status" value="1"/>
</dbReference>
<dbReference type="CDD" id="cd08498">
    <property type="entry name" value="PBP2_NikA_DppA_OppA_like_2"/>
    <property type="match status" value="1"/>
</dbReference>
<keyword evidence="7" id="KW-1185">Reference proteome</keyword>
<reference evidence="6 7" key="1">
    <citation type="submission" date="2016-04" db="EMBL/GenBank/DDBJ databases">
        <title>Complete Genome Sequence of Halotalea alkalilenta IHB B 13600.</title>
        <authorList>
            <person name="Swarnkar M.K."/>
            <person name="Sharma A."/>
            <person name="Kaushal K."/>
            <person name="Soni R."/>
            <person name="Rana S."/>
            <person name="Singh A.K."/>
            <person name="Gulati A."/>
        </authorList>
    </citation>
    <scope>NUCLEOTIDE SEQUENCE [LARGE SCALE GENOMIC DNA]</scope>
    <source>
        <strain evidence="6 7">IHB B 13600</strain>
    </source>
</reference>
<dbReference type="AlphaFoldDB" id="A0A172YBQ9"/>
<dbReference type="PANTHER" id="PTHR30290:SF9">
    <property type="entry name" value="OLIGOPEPTIDE-BINDING PROTEIN APPA"/>
    <property type="match status" value="1"/>
</dbReference>
<dbReference type="SUPFAM" id="SSF53850">
    <property type="entry name" value="Periplasmic binding protein-like II"/>
    <property type="match status" value="1"/>
</dbReference>
<keyword evidence="2" id="KW-0813">Transport</keyword>
<name>A0A172YBQ9_9GAMM</name>
<feature type="chain" id="PRO_5008004565" evidence="4">
    <location>
        <begin position="23"/>
        <end position="533"/>
    </location>
</feature>
<dbReference type="InterPro" id="IPR000914">
    <property type="entry name" value="SBP_5_dom"/>
</dbReference>
<dbReference type="PANTHER" id="PTHR30290">
    <property type="entry name" value="PERIPLASMIC BINDING COMPONENT OF ABC TRANSPORTER"/>
    <property type="match status" value="1"/>
</dbReference>
<keyword evidence="3 4" id="KW-0732">Signal</keyword>
<dbReference type="GO" id="GO:0015833">
    <property type="term" value="P:peptide transport"/>
    <property type="evidence" value="ECO:0007669"/>
    <property type="project" value="TreeGrafter"/>
</dbReference>
<dbReference type="STRING" id="376489.A5892_03585"/>
<dbReference type="EMBL" id="CP015243">
    <property type="protein sequence ID" value="ANF56657.1"/>
    <property type="molecule type" value="Genomic_DNA"/>
</dbReference>
<sequence length="533" mass="58396">MKKLLSTLIVSSALATAIHAAAQDTTPQGTLRIAFADPVSAVDPELNNHAGNNSVAIQIFDTLTSKNWDNRAKPALAENFRNIDPNTWEFTLRNDVQWHDGTPFTADDVIHSYQRARTMPGSVASFAGFLRTIDSVTAPDPHTLVIKTNTPNPNLPLDLTSVYVVSRHATEGASAADFNSGKATIGTGPYRFVSYTPGERIELAANPNYRDNDAEAPTWAKVDYRYIPNAPARTAALLSGDVDVIDKVSVSDLERLNGSNDVNVFAYDGLRVLLLQPSFREGPNRYITDNAGKPLADNPLRDQRIREALSLAINREAITERIMQGAASVANQWMPKDTFGYNPDIPEIPFDPERAKQLLAEAGFPEGFRLTIHAPNDRYPLAPETAQAVAQFWTRIGVRTQVDVVPWAVYSGTANKNEYALSMIAWGNGTGEAAYALVNILTTVDSEAGRGASNWGHYSNAEVDRDLAEATSAFDEGEREAILRRSAVTVTNDVGVIPLFHYQNVWAARNGLEVKPMNSDRTAAQMVTRVEER</sequence>
<dbReference type="KEGG" id="haa:A5892_03585"/>
<accession>A0A172YBQ9</accession>
<dbReference type="GO" id="GO:1904680">
    <property type="term" value="F:peptide transmembrane transporter activity"/>
    <property type="evidence" value="ECO:0007669"/>
    <property type="project" value="TreeGrafter"/>
</dbReference>
<dbReference type="Proteomes" id="UP000077875">
    <property type="component" value="Chromosome"/>
</dbReference>
<dbReference type="RefSeq" id="WP_064121634.1">
    <property type="nucleotide sequence ID" value="NZ_CP015243.1"/>
</dbReference>
<comment type="similarity">
    <text evidence="1">Belongs to the bacterial solute-binding protein 5 family.</text>
</comment>
<evidence type="ECO:0000256" key="3">
    <source>
        <dbReference type="ARBA" id="ARBA00022729"/>
    </source>
</evidence>
<feature type="signal peptide" evidence="4">
    <location>
        <begin position="1"/>
        <end position="22"/>
    </location>
</feature>
<dbReference type="Pfam" id="PF00496">
    <property type="entry name" value="SBP_bac_5"/>
    <property type="match status" value="1"/>
</dbReference>